<evidence type="ECO:0000313" key="3">
    <source>
        <dbReference type="Proteomes" id="UP000011659"/>
    </source>
</evidence>
<accession>M0JEW7</accession>
<evidence type="ECO:0000313" key="4">
    <source>
        <dbReference type="Proteomes" id="UP000682967"/>
    </source>
</evidence>
<dbReference type="InterPro" id="IPR058703">
    <property type="entry name" value="PIN-containing"/>
</dbReference>
<reference evidence="2" key="2">
    <citation type="submission" date="2021-04" db="EMBL/GenBank/DDBJ databases">
        <title>Complete Genome sequence and Methylome Analysis of the Haloarchaeon Haloarcula sinaiiensis.</title>
        <authorList>
            <person name="Fomenkov A."/>
            <person name="DasSarma P."/>
            <person name="DasSarma S."/>
            <person name="Roberts R.J."/>
        </authorList>
    </citation>
    <scope>NUCLEOTIDE SEQUENCE</scope>
    <source>
        <strain evidence="2">ATCC 33800</strain>
        <plasmid evidence="2">pHsi204</plasmid>
    </source>
</reference>
<protein>
    <recommendedName>
        <fullName evidence="5">PIN domain-containing protein</fullName>
    </recommendedName>
</protein>
<keyword evidence="2" id="KW-0614">Plasmid</keyword>
<dbReference type="AlphaFoldDB" id="M0JEW7"/>
<evidence type="ECO:0000313" key="1">
    <source>
        <dbReference type="EMBL" id="EMA06529.1"/>
    </source>
</evidence>
<name>M0JEW7_9EURY</name>
<evidence type="ECO:0008006" key="5">
    <source>
        <dbReference type="Google" id="ProtNLM"/>
    </source>
</evidence>
<reference evidence="1 3" key="1">
    <citation type="journal article" date="2014" name="PLoS Genet.">
        <title>Phylogenetically driven sequencing of extremely halophilic archaea reveals strategies for static and dynamic osmo-response.</title>
        <authorList>
            <person name="Becker E.A."/>
            <person name="Seitzer P.M."/>
            <person name="Tritt A."/>
            <person name="Larsen D."/>
            <person name="Krusor M."/>
            <person name="Yao A.I."/>
            <person name="Wu D."/>
            <person name="Madern D."/>
            <person name="Eisen J.A."/>
            <person name="Darling A.E."/>
            <person name="Facciotti M.T."/>
        </authorList>
    </citation>
    <scope>NUCLEOTIDE SEQUENCE [LARGE SCALE GENOMIC DNA]</scope>
    <source>
        <strain evidence="1 3">ATCC 33800</strain>
    </source>
</reference>
<dbReference type="Pfam" id="PF26425">
    <property type="entry name" value="PIN_halo"/>
    <property type="match status" value="1"/>
</dbReference>
<organism evidence="1 3">
    <name type="scientific">Haloarcula marismortui ATCC 33800</name>
    <dbReference type="NCBI Taxonomy" id="662476"/>
    <lineage>
        <taxon>Archaea</taxon>
        <taxon>Methanobacteriati</taxon>
        <taxon>Methanobacteriota</taxon>
        <taxon>Stenosarchaea group</taxon>
        <taxon>Halobacteria</taxon>
        <taxon>Halobacteriales</taxon>
        <taxon>Haloarculaceae</taxon>
        <taxon>Haloarcula</taxon>
    </lineage>
</organism>
<sequence length="181" mass="19511">MSTPFDPFQESVAWVADTGFFIACGRQQNNKYAALERFAAQNDLTFVIPQSVYAELGGAPDRSTPGQTPINSALDAGWVRVAAEPDYANSTVSRVMDDIRSYIARSSNRVEDQIEKADTALGAVAATLLESGDARYVCVVTTDTDAGEGTVAALAANGFEDRIQFRDGFELIDEITQPGCR</sequence>
<dbReference type="EMBL" id="AOLR01000079">
    <property type="protein sequence ID" value="EMA06529.1"/>
    <property type="molecule type" value="Genomic_DNA"/>
</dbReference>
<gene>
    <name evidence="1" type="ORF">C436_21720</name>
    <name evidence="2" type="ORF">KDQ40_21930</name>
</gene>
<dbReference type="OrthoDB" id="198445at2157"/>
<geneLocation type="plasmid" evidence="2 4">
    <name>pHsi204</name>
</geneLocation>
<dbReference type="Proteomes" id="UP000682967">
    <property type="component" value="Plasmid pHsi204"/>
</dbReference>
<keyword evidence="3" id="KW-1185">Reference proteome</keyword>
<dbReference type="GeneID" id="64825676"/>
<dbReference type="RefSeq" id="WP_004967077.1">
    <property type="nucleotide sequence ID" value="NZ_AOLR01000079.1"/>
</dbReference>
<proteinExistence type="predicted"/>
<dbReference type="KEGG" id="hsin:KDQ40_21930"/>
<dbReference type="PATRIC" id="fig|662476.7.peg.4310"/>
<evidence type="ECO:0000313" key="2">
    <source>
        <dbReference type="EMBL" id="QUJ74784.1"/>
    </source>
</evidence>
<dbReference type="Proteomes" id="UP000011659">
    <property type="component" value="Unassembled WGS sequence"/>
</dbReference>
<dbReference type="EMBL" id="CP073371">
    <property type="protein sequence ID" value="QUJ74784.1"/>
    <property type="molecule type" value="Genomic_DNA"/>
</dbReference>